<dbReference type="InterPro" id="IPR006527">
    <property type="entry name" value="F-box-assoc_dom_typ1"/>
</dbReference>
<reference evidence="4 5" key="1">
    <citation type="submission" date="2019-06" db="EMBL/GenBank/DDBJ databases">
        <title>WGS assembly of Gossypium darwinii.</title>
        <authorList>
            <person name="Chen Z.J."/>
            <person name="Sreedasyam A."/>
            <person name="Ando A."/>
            <person name="Song Q."/>
            <person name="De L."/>
            <person name="Hulse-Kemp A."/>
            <person name="Ding M."/>
            <person name="Ye W."/>
            <person name="Kirkbride R."/>
            <person name="Jenkins J."/>
            <person name="Plott C."/>
            <person name="Lovell J."/>
            <person name="Lin Y.-M."/>
            <person name="Vaughn R."/>
            <person name="Liu B."/>
            <person name="Li W."/>
            <person name="Simpson S."/>
            <person name="Scheffler B."/>
            <person name="Saski C."/>
            <person name="Grover C."/>
            <person name="Hu G."/>
            <person name="Conover J."/>
            <person name="Carlson J."/>
            <person name="Shu S."/>
            <person name="Boston L."/>
            <person name="Williams M."/>
            <person name="Peterson D."/>
            <person name="Mcgee K."/>
            <person name="Jones D."/>
            <person name="Wendel J."/>
            <person name="Stelly D."/>
            <person name="Grimwood J."/>
            <person name="Schmutz J."/>
        </authorList>
    </citation>
    <scope>NUCLEOTIDE SEQUENCE [LARGE SCALE GENOMIC DNA]</scope>
    <source>
        <strain evidence="4">1808015.09</strain>
    </source>
</reference>
<feature type="domain" description="F-box" evidence="2">
    <location>
        <begin position="9"/>
        <end position="44"/>
    </location>
</feature>
<dbReference type="InterPro" id="IPR001810">
    <property type="entry name" value="F-box_dom"/>
</dbReference>
<evidence type="ECO:0000256" key="1">
    <source>
        <dbReference type="SAM" id="MobiDB-lite"/>
    </source>
</evidence>
<dbReference type="CDD" id="cd22157">
    <property type="entry name" value="F-box_AtFBW1-like"/>
    <property type="match status" value="1"/>
</dbReference>
<dbReference type="NCBIfam" id="TIGR01640">
    <property type="entry name" value="F_box_assoc_1"/>
    <property type="match status" value="1"/>
</dbReference>
<organism evidence="4 5">
    <name type="scientific">Gossypium darwinii</name>
    <name type="common">Darwin's cotton</name>
    <name type="synonym">Gossypium barbadense var. darwinii</name>
    <dbReference type="NCBI Taxonomy" id="34276"/>
    <lineage>
        <taxon>Eukaryota</taxon>
        <taxon>Viridiplantae</taxon>
        <taxon>Streptophyta</taxon>
        <taxon>Embryophyta</taxon>
        <taxon>Tracheophyta</taxon>
        <taxon>Spermatophyta</taxon>
        <taxon>Magnoliopsida</taxon>
        <taxon>eudicotyledons</taxon>
        <taxon>Gunneridae</taxon>
        <taxon>Pentapetalae</taxon>
        <taxon>rosids</taxon>
        <taxon>malvids</taxon>
        <taxon>Malvales</taxon>
        <taxon>Malvaceae</taxon>
        <taxon>Malvoideae</taxon>
        <taxon>Gossypium</taxon>
    </lineage>
</organism>
<dbReference type="InterPro" id="IPR050796">
    <property type="entry name" value="SCF_F-box_component"/>
</dbReference>
<evidence type="ECO:0000313" key="4">
    <source>
        <dbReference type="EMBL" id="TYH00460.1"/>
    </source>
</evidence>
<dbReference type="Pfam" id="PF00646">
    <property type="entry name" value="F-box"/>
    <property type="match status" value="1"/>
</dbReference>
<evidence type="ECO:0000313" key="5">
    <source>
        <dbReference type="Proteomes" id="UP000323506"/>
    </source>
</evidence>
<dbReference type="InterPro" id="IPR036047">
    <property type="entry name" value="F-box-like_dom_sf"/>
</dbReference>
<evidence type="ECO:0008006" key="6">
    <source>
        <dbReference type="Google" id="ProtNLM"/>
    </source>
</evidence>
<feature type="domain" description="F-box associated beta-propeller type 1" evidence="3">
    <location>
        <begin position="110"/>
        <end position="377"/>
    </location>
</feature>
<feature type="compositionally biased region" description="Basic and acidic residues" evidence="1">
    <location>
        <begin position="442"/>
        <end position="452"/>
    </location>
</feature>
<keyword evidence="5" id="KW-1185">Reference proteome</keyword>
<dbReference type="Gene3D" id="1.20.1280.50">
    <property type="match status" value="1"/>
</dbReference>
<feature type="region of interest" description="Disordered" evidence="1">
    <location>
        <begin position="440"/>
        <end position="463"/>
    </location>
</feature>
<dbReference type="Proteomes" id="UP000323506">
    <property type="component" value="Chromosome A10"/>
</dbReference>
<gene>
    <name evidence="4" type="ORF">ES288_A10G278600v1</name>
</gene>
<proteinExistence type="predicted"/>
<dbReference type="PANTHER" id="PTHR31672:SF10">
    <property type="entry name" value="F-BOX DOMAIN-CONTAINING PROTEIN"/>
    <property type="match status" value="1"/>
</dbReference>
<dbReference type="InterPro" id="IPR017451">
    <property type="entry name" value="F-box-assoc_interact_dom"/>
</dbReference>
<dbReference type="AlphaFoldDB" id="A0A5D2F5F5"/>
<sequence>MQMPRFAVPEALVTEILSKLPVKSVIRFNCVCKYWCSSFQTPHFISNNYHNNLKNNSLIPLLQRFDGNADLAFFSQLSVVKDENFLVKQNIHFPFFIHDSPYVWGARHGLFCLHSSCMEDTEVAIWNPSTREFKILPPSSVQRPTYPGLTCDLVVFDCGAFEFDFKADDYKFIRFVTFLFVDSECGIESPDDVTQVELYSLKCDSWKEIPSPNYRPFNSYLNNNCLDGICYWQTAMGNSPDEKVMILSFDMANEKFSVSPILEFVPFFSKTNSEVLVFNGSVGVLVYSVEGIDKSFDLWVMNGGVWTKQFSIESIPGVVNPLGFWKNDELFLLNTNYEVVLFDPSTQELKVLGINTYLDHHREYVSLFFYVESLVSINGIQEHKDHIIRQLVGDASNIDQLYSQPLPRVVSHAWPLRHHEQLPPYGRFSIEPARIAPITENKPADDRKKLENIDQVETQYDNG</sequence>
<dbReference type="SUPFAM" id="SSF81383">
    <property type="entry name" value="F-box domain"/>
    <property type="match status" value="1"/>
</dbReference>
<evidence type="ECO:0000259" key="2">
    <source>
        <dbReference type="Pfam" id="PF00646"/>
    </source>
</evidence>
<protein>
    <recommendedName>
        <fullName evidence="6">F-box domain-containing protein</fullName>
    </recommendedName>
</protein>
<dbReference type="EMBL" id="CM017697">
    <property type="protein sequence ID" value="TYH00460.1"/>
    <property type="molecule type" value="Genomic_DNA"/>
</dbReference>
<dbReference type="PANTHER" id="PTHR31672">
    <property type="entry name" value="BNACNNG10540D PROTEIN"/>
    <property type="match status" value="1"/>
</dbReference>
<dbReference type="Pfam" id="PF07734">
    <property type="entry name" value="FBA_1"/>
    <property type="match status" value="1"/>
</dbReference>
<dbReference type="InterPro" id="IPR011043">
    <property type="entry name" value="Gal_Oxase/kelch_b-propeller"/>
</dbReference>
<evidence type="ECO:0000259" key="3">
    <source>
        <dbReference type="Pfam" id="PF07734"/>
    </source>
</evidence>
<dbReference type="SUPFAM" id="SSF50965">
    <property type="entry name" value="Galactose oxidase, central domain"/>
    <property type="match status" value="1"/>
</dbReference>
<name>A0A5D2F5F5_GOSDA</name>
<accession>A0A5D2F5F5</accession>